<reference evidence="7 8" key="1">
    <citation type="submission" date="2016-11" db="EMBL/GenBank/DDBJ databases">
        <authorList>
            <person name="Jaros S."/>
            <person name="Januszkiewicz K."/>
            <person name="Wedrychowicz H."/>
        </authorList>
    </citation>
    <scope>NUCLEOTIDE SEQUENCE [LARGE SCALE GENOMIC DNA]</scope>
    <source>
        <strain evidence="7 8">YL228</strain>
    </source>
</reference>
<gene>
    <name evidence="7" type="ORF">SAMN02910280_2781</name>
</gene>
<dbReference type="Pfam" id="PF12637">
    <property type="entry name" value="TSCPD"/>
    <property type="match status" value="1"/>
</dbReference>
<evidence type="ECO:0000256" key="4">
    <source>
        <dbReference type="ARBA" id="ARBA00022741"/>
    </source>
</evidence>
<keyword evidence="4" id="KW-0547">Nucleotide-binding</keyword>
<accession>A0A1K1PI47</accession>
<dbReference type="NCBIfam" id="TIGR03905">
    <property type="entry name" value="TIGR03905_4_Cys"/>
    <property type="match status" value="1"/>
</dbReference>
<evidence type="ECO:0000256" key="3">
    <source>
        <dbReference type="ARBA" id="ARBA00022634"/>
    </source>
</evidence>
<dbReference type="InterPro" id="IPR023806">
    <property type="entry name" value="CHP03905"/>
</dbReference>
<dbReference type="EMBL" id="FPIP01000009">
    <property type="protein sequence ID" value="SFW47466.1"/>
    <property type="molecule type" value="Genomic_DNA"/>
</dbReference>
<keyword evidence="3" id="KW-0237">DNA synthesis</keyword>
<feature type="domain" description="TSCPD" evidence="6">
    <location>
        <begin position="4"/>
        <end position="80"/>
    </location>
</feature>
<evidence type="ECO:0000256" key="1">
    <source>
        <dbReference type="ARBA" id="ARBA00007405"/>
    </source>
</evidence>
<dbReference type="RefSeq" id="WP_072300976.1">
    <property type="nucleotide sequence ID" value="NZ_CAMIZA010000046.1"/>
</dbReference>
<comment type="catalytic activity">
    <reaction evidence="5">
        <text>a 2'-deoxyribonucleoside 5'-diphosphate + [thioredoxin]-disulfide + H2O = a ribonucleoside 5'-diphosphate + [thioredoxin]-dithiol</text>
        <dbReference type="Rhea" id="RHEA:23252"/>
        <dbReference type="Rhea" id="RHEA-COMP:10698"/>
        <dbReference type="Rhea" id="RHEA-COMP:10700"/>
        <dbReference type="ChEBI" id="CHEBI:15377"/>
        <dbReference type="ChEBI" id="CHEBI:29950"/>
        <dbReference type="ChEBI" id="CHEBI:50058"/>
        <dbReference type="ChEBI" id="CHEBI:57930"/>
        <dbReference type="ChEBI" id="CHEBI:73316"/>
        <dbReference type="EC" id="1.17.4.1"/>
    </reaction>
</comment>
<evidence type="ECO:0000256" key="2">
    <source>
        <dbReference type="ARBA" id="ARBA00012274"/>
    </source>
</evidence>
<evidence type="ECO:0000256" key="5">
    <source>
        <dbReference type="ARBA" id="ARBA00047754"/>
    </source>
</evidence>
<dbReference type="AlphaFoldDB" id="A0A1K1PI47"/>
<evidence type="ECO:0000313" key="8">
    <source>
        <dbReference type="Proteomes" id="UP000183461"/>
    </source>
</evidence>
<dbReference type="Proteomes" id="UP000183461">
    <property type="component" value="Unassembled WGS sequence"/>
</dbReference>
<name>A0A1K1PI47_RUMFL</name>
<evidence type="ECO:0000313" key="7">
    <source>
        <dbReference type="EMBL" id="SFW47466.1"/>
    </source>
</evidence>
<protein>
    <recommendedName>
        <fullName evidence="2">ribonucleoside-diphosphate reductase</fullName>
        <ecNumber evidence="2">1.17.4.1</ecNumber>
    </recommendedName>
</protein>
<dbReference type="InterPro" id="IPR024434">
    <property type="entry name" value="TSCPD_dom"/>
</dbReference>
<evidence type="ECO:0000259" key="6">
    <source>
        <dbReference type="Pfam" id="PF12637"/>
    </source>
</evidence>
<organism evidence="7 8">
    <name type="scientific">Ruminococcus flavefaciens</name>
    <dbReference type="NCBI Taxonomy" id="1265"/>
    <lineage>
        <taxon>Bacteria</taxon>
        <taxon>Bacillati</taxon>
        <taxon>Bacillota</taxon>
        <taxon>Clostridia</taxon>
        <taxon>Eubacteriales</taxon>
        <taxon>Oscillospiraceae</taxon>
        <taxon>Ruminococcus</taxon>
    </lineage>
</organism>
<dbReference type="EC" id="1.17.4.1" evidence="2"/>
<comment type="similarity">
    <text evidence="1">Belongs to the ribonucleoside diphosphate reductase class-2 family.</text>
</comment>
<dbReference type="GO" id="GO:0071897">
    <property type="term" value="P:DNA biosynthetic process"/>
    <property type="evidence" value="ECO:0007669"/>
    <property type="project" value="UniProtKB-KW"/>
</dbReference>
<proteinExistence type="inferred from homology"/>
<dbReference type="GO" id="GO:0004748">
    <property type="term" value="F:ribonucleoside-diphosphate reductase activity, thioredoxin disulfide as acceptor"/>
    <property type="evidence" value="ECO:0007669"/>
    <property type="project" value="UniProtKB-EC"/>
</dbReference>
<dbReference type="GO" id="GO:0000166">
    <property type="term" value="F:nucleotide binding"/>
    <property type="evidence" value="ECO:0007669"/>
    <property type="project" value="UniProtKB-KW"/>
</dbReference>
<sequence>MEYKYKTKMVCSQEISFNIDGNVITNIAFRGGCNGNLKALSKVLDGWTVEQIEAKLKGNTCGQRPTSCADQLCIAVREAYEAQK</sequence>